<organism evidence="2 3">
    <name type="scientific">Colletotrichum kahawae</name>
    <name type="common">Coffee berry disease fungus</name>
    <dbReference type="NCBI Taxonomy" id="34407"/>
    <lineage>
        <taxon>Eukaryota</taxon>
        <taxon>Fungi</taxon>
        <taxon>Dikarya</taxon>
        <taxon>Ascomycota</taxon>
        <taxon>Pezizomycotina</taxon>
        <taxon>Sordariomycetes</taxon>
        <taxon>Hypocreomycetidae</taxon>
        <taxon>Glomerellales</taxon>
        <taxon>Glomerellaceae</taxon>
        <taxon>Colletotrichum</taxon>
        <taxon>Colletotrichum gloeosporioides species complex</taxon>
    </lineage>
</organism>
<feature type="compositionally biased region" description="Polar residues" evidence="1">
    <location>
        <begin position="227"/>
        <end position="240"/>
    </location>
</feature>
<gene>
    <name evidence="2" type="ORF">CKAH01_14427</name>
</gene>
<proteinExistence type="predicted"/>
<feature type="region of interest" description="Disordered" evidence="1">
    <location>
        <begin position="227"/>
        <end position="252"/>
    </location>
</feature>
<evidence type="ECO:0000313" key="2">
    <source>
        <dbReference type="EMBL" id="KAK2771181.1"/>
    </source>
</evidence>
<comment type="caution">
    <text evidence="2">The sequence shown here is derived from an EMBL/GenBank/DDBJ whole genome shotgun (WGS) entry which is preliminary data.</text>
</comment>
<sequence length="271" mass="30349">MSAPDSPIRHSFELTRTLKACNLAFSELTAISEQIWDNRKNFRSFIGYCRLESSKEQIHKLRSIIKKCIQALELPTLFGKIDHCHRDTGRGMERVEDRLEELAECIKSMQQTQQFHRLTPSPQPEVPLSLERMVTQVKQDVQVLFDQQNSDSRLPRASAALFSQVFSALEIIHREVSKMTGTFTDLTHSNPEDSETELKVRNVGDEAELAIKELNASIISAASKLGSVSTTAPAQDSNPSTEKDLPPKKSVDGAIDEFRGLALDAKKTIGR</sequence>
<name>A0AAD9YMC1_COLKA</name>
<dbReference type="Proteomes" id="UP001281614">
    <property type="component" value="Unassembled WGS sequence"/>
</dbReference>
<evidence type="ECO:0000313" key="3">
    <source>
        <dbReference type="Proteomes" id="UP001281614"/>
    </source>
</evidence>
<keyword evidence="3" id="KW-1185">Reference proteome</keyword>
<evidence type="ECO:0000256" key="1">
    <source>
        <dbReference type="SAM" id="MobiDB-lite"/>
    </source>
</evidence>
<feature type="compositionally biased region" description="Basic and acidic residues" evidence="1">
    <location>
        <begin position="241"/>
        <end position="252"/>
    </location>
</feature>
<accession>A0AAD9YMC1</accession>
<protein>
    <submittedName>
        <fullName evidence="2">Uncharacterized protein</fullName>
    </submittedName>
</protein>
<dbReference type="AlphaFoldDB" id="A0AAD9YMC1"/>
<reference evidence="2" key="1">
    <citation type="submission" date="2023-02" db="EMBL/GenBank/DDBJ databases">
        <title>Colletotrichum kahawae CIFC_Que2 genome sequencing and assembly.</title>
        <authorList>
            <person name="Baroncelli R."/>
        </authorList>
    </citation>
    <scope>NUCLEOTIDE SEQUENCE</scope>
    <source>
        <strain evidence="2">CIFC_Que2</strain>
    </source>
</reference>
<dbReference type="EMBL" id="VYYT01000084">
    <property type="protein sequence ID" value="KAK2771181.1"/>
    <property type="molecule type" value="Genomic_DNA"/>
</dbReference>